<sequence length="441" mass="48085">MSDQKNENKKSGLRGIFKRKESKPESPKPTSNTDSKSQGEQSPRPPVRRTYTPRYAERDMILSVPVEDRPDLVAKANEARLKRTCSDIGFSASSSSRSSSHGRTASLNLNAISTHPNLHISRNAAFDPATPGSSSSSLRSLAMQRHSSMPAVPLYRDMQWKGMSYNGPPSSPQRPRPRTIQSQANIPQMIPESQVEHVDEALHEMRLSEEDDHADHETSSRSSTPSSGYTPEIARRPNPAPLRQRSYFSHKGPLPDLRSKNDKGKGKEQDGEASTSEMYNPPSHWTSDDSVSNYVISTKPLRPFQTAPARLAPPPPPPSSEFPQQSQTAIDADSVVDSGSSASSASNNAAEATKYSRAPSLTESESNGTDHSSAYNNGSPRNSSVCTALTAPSDAEDVKTEKTVKLEDGSDESIKSKAFAEDEDNTELKHVDTVRRAEVSV</sequence>
<protein>
    <submittedName>
        <fullName evidence="2">Uncharacterized protein</fullName>
    </submittedName>
</protein>
<evidence type="ECO:0000256" key="1">
    <source>
        <dbReference type="SAM" id="MobiDB-lite"/>
    </source>
</evidence>
<dbReference type="Proteomes" id="UP001305779">
    <property type="component" value="Unassembled WGS sequence"/>
</dbReference>
<feature type="compositionally biased region" description="Polar residues" evidence="1">
    <location>
        <begin position="30"/>
        <end position="41"/>
    </location>
</feature>
<feature type="compositionally biased region" description="Basic and acidic residues" evidence="1">
    <location>
        <begin position="1"/>
        <end position="10"/>
    </location>
</feature>
<evidence type="ECO:0000313" key="2">
    <source>
        <dbReference type="EMBL" id="KAK4506752.1"/>
    </source>
</evidence>
<accession>A0ABR0EZ23</accession>
<feature type="compositionally biased region" description="Polar residues" evidence="1">
    <location>
        <begin position="359"/>
        <end position="387"/>
    </location>
</feature>
<feature type="region of interest" description="Disordered" evidence="1">
    <location>
        <begin position="160"/>
        <end position="179"/>
    </location>
</feature>
<name>A0ABR0EZ23_ZASCE</name>
<feature type="region of interest" description="Disordered" evidence="1">
    <location>
        <begin position="209"/>
        <end position="412"/>
    </location>
</feature>
<reference evidence="2 3" key="1">
    <citation type="journal article" date="2023" name="G3 (Bethesda)">
        <title>A chromosome-level genome assembly of Zasmidium syzygii isolated from banana leaves.</title>
        <authorList>
            <person name="van Westerhoven A.C."/>
            <person name="Mehrabi R."/>
            <person name="Talebi R."/>
            <person name="Steentjes M.B.F."/>
            <person name="Corcolon B."/>
            <person name="Chong P.A."/>
            <person name="Kema G.H.J."/>
            <person name="Seidl M.F."/>
        </authorList>
    </citation>
    <scope>NUCLEOTIDE SEQUENCE [LARGE SCALE GENOMIC DNA]</scope>
    <source>
        <strain evidence="2 3">P124</strain>
    </source>
</reference>
<organism evidence="2 3">
    <name type="scientific">Zasmidium cellare</name>
    <name type="common">Wine cellar mold</name>
    <name type="synonym">Racodium cellare</name>
    <dbReference type="NCBI Taxonomy" id="395010"/>
    <lineage>
        <taxon>Eukaryota</taxon>
        <taxon>Fungi</taxon>
        <taxon>Dikarya</taxon>
        <taxon>Ascomycota</taxon>
        <taxon>Pezizomycotina</taxon>
        <taxon>Dothideomycetes</taxon>
        <taxon>Dothideomycetidae</taxon>
        <taxon>Mycosphaerellales</taxon>
        <taxon>Mycosphaerellaceae</taxon>
        <taxon>Zasmidium</taxon>
    </lineage>
</organism>
<feature type="region of interest" description="Disordered" evidence="1">
    <location>
        <begin position="1"/>
        <end position="108"/>
    </location>
</feature>
<feature type="compositionally biased region" description="Basic and acidic residues" evidence="1">
    <location>
        <begin position="209"/>
        <end position="219"/>
    </location>
</feature>
<comment type="caution">
    <text evidence="2">The sequence shown here is derived from an EMBL/GenBank/DDBJ whole genome shotgun (WGS) entry which is preliminary data.</text>
</comment>
<feature type="compositionally biased region" description="Basic and acidic residues" evidence="1">
    <location>
        <begin position="55"/>
        <end position="85"/>
    </location>
</feature>
<feature type="compositionally biased region" description="Basic and acidic residues" evidence="1">
    <location>
        <begin position="396"/>
        <end position="412"/>
    </location>
</feature>
<feature type="region of interest" description="Disordered" evidence="1">
    <location>
        <begin position="122"/>
        <end position="145"/>
    </location>
</feature>
<feature type="compositionally biased region" description="Basic and acidic residues" evidence="1">
    <location>
        <begin position="257"/>
        <end position="270"/>
    </location>
</feature>
<evidence type="ECO:0000313" key="3">
    <source>
        <dbReference type="Proteomes" id="UP001305779"/>
    </source>
</evidence>
<gene>
    <name evidence="2" type="ORF">PRZ48_000485</name>
</gene>
<feature type="compositionally biased region" description="Low complexity" evidence="1">
    <location>
        <begin position="321"/>
        <end position="352"/>
    </location>
</feature>
<dbReference type="EMBL" id="JAXOVC010000001">
    <property type="protein sequence ID" value="KAK4506752.1"/>
    <property type="molecule type" value="Genomic_DNA"/>
</dbReference>
<proteinExistence type="predicted"/>
<feature type="compositionally biased region" description="Pro residues" evidence="1">
    <location>
        <begin position="311"/>
        <end position="320"/>
    </location>
</feature>
<keyword evidence="3" id="KW-1185">Reference proteome</keyword>
<feature type="compositionally biased region" description="Polar residues" evidence="1">
    <location>
        <begin position="272"/>
        <end position="296"/>
    </location>
</feature>